<gene>
    <name evidence="2" type="ORF">ABT272_45345</name>
</gene>
<evidence type="ECO:0000313" key="3">
    <source>
        <dbReference type="Proteomes" id="UP001470023"/>
    </source>
</evidence>
<comment type="caution">
    <text evidence="2">The sequence shown here is derived from an EMBL/GenBank/DDBJ whole genome shotgun (WGS) entry which is preliminary data.</text>
</comment>
<sequence>MTDALGEDVVRHPSTSGERVLAPEGFYGRRKMLALIRRTLLPAAGFGAVGRAMRSLGLNDVVRKQRPRTTDHNPANSMAPDLLDRDFAAPVPNRKLITDFTYVRTYQSFTYVAFVVDCFSQKIVSWHASIKLDVELVDVPLGMALRRRTHEGNSIGVTSSFTTRPRGRNIRVCASLST</sequence>
<feature type="domain" description="Integrase catalytic" evidence="1">
    <location>
        <begin position="92"/>
        <end position="151"/>
    </location>
</feature>
<keyword evidence="3" id="KW-1185">Reference proteome</keyword>
<dbReference type="InterPro" id="IPR050900">
    <property type="entry name" value="Transposase_IS3/IS150/IS904"/>
</dbReference>
<dbReference type="PANTHER" id="PTHR46889">
    <property type="entry name" value="TRANSPOSASE INSF FOR INSERTION SEQUENCE IS3B-RELATED"/>
    <property type="match status" value="1"/>
</dbReference>
<evidence type="ECO:0000259" key="1">
    <source>
        <dbReference type="Pfam" id="PF00665"/>
    </source>
</evidence>
<dbReference type="InterPro" id="IPR012337">
    <property type="entry name" value="RNaseH-like_sf"/>
</dbReference>
<dbReference type="Pfam" id="PF00665">
    <property type="entry name" value="rve"/>
    <property type="match status" value="1"/>
</dbReference>
<evidence type="ECO:0000313" key="2">
    <source>
        <dbReference type="EMBL" id="MER6434681.1"/>
    </source>
</evidence>
<organism evidence="2 3">
    <name type="scientific">Streptomyces sp. 900105245</name>
    <dbReference type="NCBI Taxonomy" id="3154379"/>
    <lineage>
        <taxon>Bacteria</taxon>
        <taxon>Bacillati</taxon>
        <taxon>Actinomycetota</taxon>
        <taxon>Actinomycetes</taxon>
        <taxon>Kitasatosporales</taxon>
        <taxon>Streptomycetaceae</taxon>
        <taxon>Streptomyces</taxon>
    </lineage>
</organism>
<dbReference type="SUPFAM" id="SSF53098">
    <property type="entry name" value="Ribonuclease H-like"/>
    <property type="match status" value="1"/>
</dbReference>
<reference evidence="2 3" key="1">
    <citation type="submission" date="2024-06" db="EMBL/GenBank/DDBJ databases">
        <title>The Natural Products Discovery Center: Release of the First 8490 Sequenced Strains for Exploring Actinobacteria Biosynthetic Diversity.</title>
        <authorList>
            <person name="Kalkreuter E."/>
            <person name="Kautsar S.A."/>
            <person name="Yang D."/>
            <person name="Bader C.D."/>
            <person name="Teijaro C.N."/>
            <person name="Fluegel L."/>
            <person name="Davis C.M."/>
            <person name="Simpson J.R."/>
            <person name="Lauterbach L."/>
            <person name="Steele A.D."/>
            <person name="Gui C."/>
            <person name="Meng S."/>
            <person name="Li G."/>
            <person name="Viehrig K."/>
            <person name="Ye F."/>
            <person name="Su P."/>
            <person name="Kiefer A.F."/>
            <person name="Nichols A."/>
            <person name="Cepeda A.J."/>
            <person name="Yan W."/>
            <person name="Fan B."/>
            <person name="Jiang Y."/>
            <person name="Adhikari A."/>
            <person name="Zheng C.-J."/>
            <person name="Schuster L."/>
            <person name="Cowan T.M."/>
            <person name="Smanski M.J."/>
            <person name="Chevrette M.G."/>
            <person name="De Carvalho L.P.S."/>
            <person name="Shen B."/>
        </authorList>
    </citation>
    <scope>NUCLEOTIDE SEQUENCE [LARGE SCALE GENOMIC DNA]</scope>
    <source>
        <strain evidence="2 3">NPDC001166</strain>
    </source>
</reference>
<proteinExistence type="predicted"/>
<dbReference type="Proteomes" id="UP001470023">
    <property type="component" value="Unassembled WGS sequence"/>
</dbReference>
<dbReference type="InterPro" id="IPR001584">
    <property type="entry name" value="Integrase_cat-core"/>
</dbReference>
<accession>A0ABV1UMA4</accession>
<dbReference type="EMBL" id="JBEPAZ010000174">
    <property type="protein sequence ID" value="MER6434681.1"/>
    <property type="molecule type" value="Genomic_DNA"/>
</dbReference>
<dbReference type="PANTHER" id="PTHR46889:SF4">
    <property type="entry name" value="TRANSPOSASE INSO FOR INSERTION SEQUENCE ELEMENT IS911B-RELATED"/>
    <property type="match status" value="1"/>
</dbReference>
<dbReference type="RefSeq" id="WP_352066475.1">
    <property type="nucleotide sequence ID" value="NZ_JBEPAZ010000174.1"/>
</dbReference>
<protein>
    <submittedName>
        <fullName evidence="2">DDE-type integrase/transposase/recombinase</fullName>
    </submittedName>
</protein>
<name>A0ABV1UMA4_9ACTN</name>